<dbReference type="AlphaFoldDB" id="A0A6H0DYF6"/>
<dbReference type="RefSeq" id="WP_167813093.1">
    <property type="nucleotide sequence ID" value="NZ_CP042301.2"/>
</dbReference>
<gene>
    <name evidence="1" type="ORF">FQ775_24135</name>
</gene>
<sequence>MHERLCFALYQRHRLLETPGARHRGSTDRREMTIRRLDKVYHVERVTSRDVVGG</sequence>
<dbReference type="Proteomes" id="UP000321389">
    <property type="component" value="Chromosome"/>
</dbReference>
<keyword evidence="2" id="KW-1185">Reference proteome</keyword>
<accession>A0A6H0DYF6</accession>
<dbReference type="EMBL" id="CP042301">
    <property type="protein sequence ID" value="QIS94681.1"/>
    <property type="molecule type" value="Genomic_DNA"/>
</dbReference>
<name>A0A6H0DYF6_9HYPH</name>
<protein>
    <submittedName>
        <fullName evidence="1">Uncharacterized protein</fullName>
    </submittedName>
</protein>
<reference evidence="1" key="1">
    <citation type="submission" date="2020-04" db="EMBL/GenBank/DDBJ databases">
        <title>Nitratireductor sp. nov. isolated from mangrove soil.</title>
        <authorList>
            <person name="Ye Y."/>
        </authorList>
    </citation>
    <scope>NUCLEOTIDE SEQUENCE</scope>
    <source>
        <strain evidence="1">SY7</strain>
    </source>
</reference>
<evidence type="ECO:0000313" key="1">
    <source>
        <dbReference type="EMBL" id="QIS94681.1"/>
    </source>
</evidence>
<proteinExistence type="predicted"/>
<organism evidence="1 2">
    <name type="scientific">Nitratireductor mangrovi</name>
    <dbReference type="NCBI Taxonomy" id="2599600"/>
    <lineage>
        <taxon>Bacteria</taxon>
        <taxon>Pseudomonadati</taxon>
        <taxon>Pseudomonadota</taxon>
        <taxon>Alphaproteobacteria</taxon>
        <taxon>Hyphomicrobiales</taxon>
        <taxon>Phyllobacteriaceae</taxon>
        <taxon>Nitratireductor</taxon>
    </lineage>
</organism>
<evidence type="ECO:0000313" key="2">
    <source>
        <dbReference type="Proteomes" id="UP000321389"/>
    </source>
</evidence>
<dbReference type="KEGG" id="niy:FQ775_24135"/>